<protein>
    <submittedName>
        <fullName evidence="2">Uncharacterized protein</fullName>
    </submittedName>
</protein>
<sequence length="68" mass="7749">MQPLDVKSDHWTTMALTLLVWLCTLPVIFLVVTPLWNWKVAGLAALALLMILLPVCWAICSFRNQRGR</sequence>
<dbReference type="STRING" id="1817864.A2Z21_07865"/>
<evidence type="ECO:0000313" key="3">
    <source>
        <dbReference type="Proteomes" id="UP000179157"/>
    </source>
</evidence>
<keyword evidence="1" id="KW-0472">Membrane</keyword>
<dbReference type="EMBL" id="MFGX01000105">
    <property type="protein sequence ID" value="OGF53346.1"/>
    <property type="molecule type" value="Genomic_DNA"/>
</dbReference>
<keyword evidence="1" id="KW-0812">Transmembrane</keyword>
<evidence type="ECO:0000313" key="2">
    <source>
        <dbReference type="EMBL" id="OGF53346.1"/>
    </source>
</evidence>
<organism evidence="2 3">
    <name type="scientific">Fraserbacteria sp. (strain RBG_16_55_9)</name>
    <dbReference type="NCBI Taxonomy" id="1817864"/>
    <lineage>
        <taxon>Bacteria</taxon>
        <taxon>Candidatus Fraseribacteriota</taxon>
    </lineage>
</organism>
<dbReference type="AlphaFoldDB" id="A0A1F5UQB1"/>
<reference evidence="2 3" key="1">
    <citation type="journal article" date="2016" name="Nat. Commun.">
        <title>Thousands of microbial genomes shed light on interconnected biogeochemical processes in an aquifer system.</title>
        <authorList>
            <person name="Anantharaman K."/>
            <person name="Brown C.T."/>
            <person name="Hug L.A."/>
            <person name="Sharon I."/>
            <person name="Castelle C.J."/>
            <person name="Probst A.J."/>
            <person name="Thomas B.C."/>
            <person name="Singh A."/>
            <person name="Wilkins M.J."/>
            <person name="Karaoz U."/>
            <person name="Brodie E.L."/>
            <person name="Williams K.H."/>
            <person name="Hubbard S.S."/>
            <person name="Banfield J.F."/>
        </authorList>
    </citation>
    <scope>NUCLEOTIDE SEQUENCE [LARGE SCALE GENOMIC DNA]</scope>
    <source>
        <strain evidence="3">RBG_16_55_9</strain>
    </source>
</reference>
<comment type="caution">
    <text evidence="2">The sequence shown here is derived from an EMBL/GenBank/DDBJ whole genome shotgun (WGS) entry which is preliminary data.</text>
</comment>
<feature type="transmembrane region" description="Helical" evidence="1">
    <location>
        <begin position="12"/>
        <end position="36"/>
    </location>
</feature>
<evidence type="ECO:0000256" key="1">
    <source>
        <dbReference type="SAM" id="Phobius"/>
    </source>
</evidence>
<proteinExistence type="predicted"/>
<gene>
    <name evidence="2" type="ORF">A2Z21_07865</name>
</gene>
<accession>A0A1F5UQB1</accession>
<dbReference type="Proteomes" id="UP000179157">
    <property type="component" value="Unassembled WGS sequence"/>
</dbReference>
<feature type="transmembrane region" description="Helical" evidence="1">
    <location>
        <begin position="42"/>
        <end position="62"/>
    </location>
</feature>
<name>A0A1F5UQB1_FRAXR</name>
<keyword evidence="1" id="KW-1133">Transmembrane helix</keyword>